<evidence type="ECO:0000313" key="1">
    <source>
        <dbReference type="EMBL" id="KAH3892805.1"/>
    </source>
</evidence>
<gene>
    <name evidence="1" type="ORF">DPMN_016935</name>
</gene>
<keyword evidence="2" id="KW-1185">Reference proteome</keyword>
<organism evidence="1 2">
    <name type="scientific">Dreissena polymorpha</name>
    <name type="common">Zebra mussel</name>
    <name type="synonym">Mytilus polymorpha</name>
    <dbReference type="NCBI Taxonomy" id="45954"/>
    <lineage>
        <taxon>Eukaryota</taxon>
        <taxon>Metazoa</taxon>
        <taxon>Spiralia</taxon>
        <taxon>Lophotrochozoa</taxon>
        <taxon>Mollusca</taxon>
        <taxon>Bivalvia</taxon>
        <taxon>Autobranchia</taxon>
        <taxon>Heteroconchia</taxon>
        <taxon>Euheterodonta</taxon>
        <taxon>Imparidentia</taxon>
        <taxon>Neoheterodontei</taxon>
        <taxon>Myida</taxon>
        <taxon>Dreissenoidea</taxon>
        <taxon>Dreissenidae</taxon>
        <taxon>Dreissena</taxon>
    </lineage>
</organism>
<reference evidence="1" key="2">
    <citation type="submission" date="2020-11" db="EMBL/GenBank/DDBJ databases">
        <authorList>
            <person name="McCartney M.A."/>
            <person name="Auch B."/>
            <person name="Kono T."/>
            <person name="Mallez S."/>
            <person name="Becker A."/>
            <person name="Gohl D.M."/>
            <person name="Silverstein K.A.T."/>
            <person name="Koren S."/>
            <person name="Bechman K.B."/>
            <person name="Herman A."/>
            <person name="Abrahante J.E."/>
            <person name="Garbe J."/>
        </authorList>
    </citation>
    <scope>NUCLEOTIDE SEQUENCE</scope>
    <source>
        <strain evidence="1">Duluth1</strain>
        <tissue evidence="1">Whole animal</tissue>
    </source>
</reference>
<dbReference type="AlphaFoldDB" id="A0A9D4NC77"/>
<proteinExistence type="predicted"/>
<dbReference type="Proteomes" id="UP000828390">
    <property type="component" value="Unassembled WGS sequence"/>
</dbReference>
<comment type="caution">
    <text evidence="1">The sequence shown here is derived from an EMBL/GenBank/DDBJ whole genome shotgun (WGS) entry which is preliminary data.</text>
</comment>
<protein>
    <submittedName>
        <fullName evidence="1">Uncharacterized protein</fullName>
    </submittedName>
</protein>
<dbReference type="EMBL" id="JAIWYP010000001">
    <property type="protein sequence ID" value="KAH3892805.1"/>
    <property type="molecule type" value="Genomic_DNA"/>
</dbReference>
<name>A0A9D4NC77_DREPO</name>
<sequence length="170" mass="19642">MILFYGRHCLKKPLKWQAPLMLNLHFHTQDDSRTALMHRLLPHSTTGGSICIYHLRTIYLQSFNNVRLLQGNKRYAIKYLLPDRVQDLNDQRTNAIVSAAKADFEVNLETFHIKNFISKFCCEQTQIPSTPSLETTLLYRKTCIGMLLGASTCCLRCQYHLLQQNARSVP</sequence>
<reference evidence="1" key="1">
    <citation type="journal article" date="2019" name="bioRxiv">
        <title>The Genome of the Zebra Mussel, Dreissena polymorpha: A Resource for Invasive Species Research.</title>
        <authorList>
            <person name="McCartney M.A."/>
            <person name="Auch B."/>
            <person name="Kono T."/>
            <person name="Mallez S."/>
            <person name="Zhang Y."/>
            <person name="Obille A."/>
            <person name="Becker A."/>
            <person name="Abrahante J.E."/>
            <person name="Garbe J."/>
            <person name="Badalamenti J.P."/>
            <person name="Herman A."/>
            <person name="Mangelson H."/>
            <person name="Liachko I."/>
            <person name="Sullivan S."/>
            <person name="Sone E.D."/>
            <person name="Koren S."/>
            <person name="Silverstein K.A.T."/>
            <person name="Beckman K.B."/>
            <person name="Gohl D.M."/>
        </authorList>
    </citation>
    <scope>NUCLEOTIDE SEQUENCE</scope>
    <source>
        <strain evidence="1">Duluth1</strain>
        <tissue evidence="1">Whole animal</tissue>
    </source>
</reference>
<evidence type="ECO:0000313" key="2">
    <source>
        <dbReference type="Proteomes" id="UP000828390"/>
    </source>
</evidence>
<accession>A0A9D4NC77</accession>